<dbReference type="PATRIC" id="fig|45068.5.peg.1678"/>
<comment type="caution">
    <text evidence="1">The sequence shown here is derived from an EMBL/GenBank/DDBJ whole genome shotgun (WGS) entry which is preliminary data.</text>
</comment>
<reference evidence="1 2" key="1">
    <citation type="submission" date="2015-11" db="EMBL/GenBank/DDBJ databases">
        <title>Genomic analysis of 38 Legionella species identifies large and diverse effector repertoires.</title>
        <authorList>
            <person name="Burstein D."/>
            <person name="Amaro F."/>
            <person name="Zusman T."/>
            <person name="Lifshitz Z."/>
            <person name="Cohen O."/>
            <person name="Gilbert J.A."/>
            <person name="Pupko T."/>
            <person name="Shuman H.A."/>
            <person name="Segal G."/>
        </authorList>
    </citation>
    <scope>NUCLEOTIDE SEQUENCE [LARGE SCALE GENOMIC DNA]</scope>
    <source>
        <strain evidence="1 2">ATCC 49505</strain>
    </source>
</reference>
<protein>
    <recommendedName>
        <fullName evidence="3">Nuclear transport factor 2 family protein</fullName>
    </recommendedName>
</protein>
<dbReference type="Proteomes" id="UP000054997">
    <property type="component" value="Unassembled WGS sequence"/>
</dbReference>
<accession>A0A0W0VKP5</accession>
<dbReference type="OrthoDB" id="4737690at2"/>
<evidence type="ECO:0008006" key="3">
    <source>
        <dbReference type="Google" id="ProtNLM"/>
    </source>
</evidence>
<keyword evidence="2" id="KW-1185">Reference proteome</keyword>
<proteinExistence type="predicted"/>
<evidence type="ECO:0000313" key="1">
    <source>
        <dbReference type="EMBL" id="KTD20663.1"/>
    </source>
</evidence>
<organism evidence="1 2">
    <name type="scientific">Legionella londiniensis</name>
    <dbReference type="NCBI Taxonomy" id="45068"/>
    <lineage>
        <taxon>Bacteria</taxon>
        <taxon>Pseudomonadati</taxon>
        <taxon>Pseudomonadota</taxon>
        <taxon>Gammaproteobacteria</taxon>
        <taxon>Legionellales</taxon>
        <taxon>Legionellaceae</taxon>
        <taxon>Legionella</taxon>
    </lineage>
</organism>
<name>A0A0W0VKP5_9GAMM</name>
<sequence length="124" mass="15021">MSIQKMKEMFREMVISKNAALIPYYYHQEFLLYTNEQVTNYDEFLRSHQKYYATDIQYNVAYDEEAWVEQGNKLAGRVFITTSTKDTPPQKIEVILIAHYREDKLYRLWELTYPDWSKLPAFKE</sequence>
<dbReference type="AlphaFoldDB" id="A0A0W0VKP5"/>
<dbReference type="EMBL" id="LNYK01000019">
    <property type="protein sequence ID" value="KTD20663.1"/>
    <property type="molecule type" value="Genomic_DNA"/>
</dbReference>
<evidence type="ECO:0000313" key="2">
    <source>
        <dbReference type="Proteomes" id="UP000054997"/>
    </source>
</evidence>
<gene>
    <name evidence="1" type="ORF">Llon_1549</name>
</gene>
<dbReference type="RefSeq" id="WP_058529546.1">
    <property type="nucleotide sequence ID" value="NZ_CAAAHZ010000004.1"/>
</dbReference>